<evidence type="ECO:0000256" key="1">
    <source>
        <dbReference type="SAM" id="MobiDB-lite"/>
    </source>
</evidence>
<dbReference type="EMBL" id="CP041186">
    <property type="protein sequence ID" value="QDG53734.1"/>
    <property type="molecule type" value="Genomic_DNA"/>
</dbReference>
<proteinExistence type="predicted"/>
<name>A0A4Y6PZJ4_PERCE</name>
<dbReference type="OrthoDB" id="5507778at2"/>
<keyword evidence="3" id="KW-1185">Reference proteome</keyword>
<dbReference type="RefSeq" id="WP_141200188.1">
    <property type="nucleotide sequence ID" value="NZ_CP041186.1"/>
</dbReference>
<protein>
    <submittedName>
        <fullName evidence="2">Uncharacterized protein</fullName>
    </submittedName>
</protein>
<dbReference type="Proteomes" id="UP000315995">
    <property type="component" value="Chromosome"/>
</dbReference>
<accession>A0A4Y6PZJ4</accession>
<evidence type="ECO:0000313" key="3">
    <source>
        <dbReference type="Proteomes" id="UP000315995"/>
    </source>
</evidence>
<dbReference type="InterPro" id="IPR018775">
    <property type="entry name" value="RlaP"/>
</dbReference>
<organism evidence="2 3">
    <name type="scientific">Persicimonas caeni</name>
    <dbReference type="NCBI Taxonomy" id="2292766"/>
    <lineage>
        <taxon>Bacteria</taxon>
        <taxon>Deltaproteobacteria</taxon>
        <taxon>Bradymonadales</taxon>
        <taxon>Bradymonadaceae</taxon>
        <taxon>Persicimonas</taxon>
    </lineage>
</organism>
<feature type="region of interest" description="Disordered" evidence="1">
    <location>
        <begin position="1"/>
        <end position="23"/>
    </location>
</feature>
<feature type="compositionally biased region" description="Basic and acidic residues" evidence="1">
    <location>
        <begin position="13"/>
        <end position="22"/>
    </location>
</feature>
<gene>
    <name evidence="2" type="ORF">FIV42_24215</name>
</gene>
<accession>A0A5B8YAK1</accession>
<evidence type="ECO:0000313" key="2">
    <source>
        <dbReference type="EMBL" id="QDG53734.1"/>
    </source>
</evidence>
<reference evidence="2 3" key="1">
    <citation type="submission" date="2019-06" db="EMBL/GenBank/DDBJ databases">
        <title>Persicimonas caeni gen. nov., sp. nov., a predatory bacterium isolated from solar saltern.</title>
        <authorList>
            <person name="Wang S."/>
        </authorList>
    </citation>
    <scope>NUCLEOTIDE SEQUENCE [LARGE SCALE GENOMIC DNA]</scope>
    <source>
        <strain evidence="2 3">YN101</strain>
    </source>
</reference>
<sequence>MGLSYETAAAERPLPKPPERGGDWATWAAEQRPPAQFLSTYSGPRLFGFDSHVRLGGVIVQPAEVVLGIRAWDDAFEGVIELDGIASPVPYALFEVEKIVRMMLHQSGLAFEILASPAVLHDDAFPARRIVDAAITRNILHHYRDVASGWMARLVETRGQGAEPADALDVVRNALTGRALVDGRAAFDVWELVGDYGEGGLEELLRELQTGVEPAAVDALREHVDGLLAQIDPDVAKLPESPRDYDWLNDFVVSSRSVCSKRA</sequence>
<dbReference type="AlphaFoldDB" id="A0A4Y6PZJ4"/>
<dbReference type="Pfam" id="PF10127">
    <property type="entry name" value="RlaP"/>
    <property type="match status" value="1"/>
</dbReference>